<dbReference type="Proteomes" id="UP000220836">
    <property type="component" value="Unassembled WGS sequence"/>
</dbReference>
<dbReference type="OrthoDB" id="7857490at2"/>
<evidence type="ECO:0000256" key="1">
    <source>
        <dbReference type="SAM" id="SignalP"/>
    </source>
</evidence>
<proteinExistence type="predicted"/>
<reference evidence="2 3" key="1">
    <citation type="submission" date="2017-05" db="EMBL/GenBank/DDBJ databases">
        <authorList>
            <person name="Song R."/>
            <person name="Chenine A.L."/>
            <person name="Ruprecht R.M."/>
        </authorList>
    </citation>
    <scope>NUCLEOTIDE SEQUENCE [LARGE SCALE GENOMIC DNA]</scope>
    <source>
        <strain evidence="2 3">CECT 8663</strain>
    </source>
</reference>
<organism evidence="2 3">
    <name type="scientific">Pelagimonas varians</name>
    <dbReference type="NCBI Taxonomy" id="696760"/>
    <lineage>
        <taxon>Bacteria</taxon>
        <taxon>Pseudomonadati</taxon>
        <taxon>Pseudomonadota</taxon>
        <taxon>Alphaproteobacteria</taxon>
        <taxon>Rhodobacterales</taxon>
        <taxon>Roseobacteraceae</taxon>
        <taxon>Pelagimonas</taxon>
    </lineage>
</organism>
<evidence type="ECO:0000313" key="2">
    <source>
        <dbReference type="EMBL" id="SMX37582.1"/>
    </source>
</evidence>
<feature type="chain" id="PRO_5013122267" evidence="1">
    <location>
        <begin position="23"/>
        <end position="221"/>
    </location>
</feature>
<feature type="signal peptide" evidence="1">
    <location>
        <begin position="1"/>
        <end position="22"/>
    </location>
</feature>
<dbReference type="AlphaFoldDB" id="A0A238K648"/>
<keyword evidence="1" id="KW-0732">Signal</keyword>
<keyword evidence="3" id="KW-1185">Reference proteome</keyword>
<accession>A0A238K648</accession>
<gene>
    <name evidence="2" type="ORF">PEV8663_01131</name>
</gene>
<protein>
    <submittedName>
        <fullName evidence="2">Uncharacterized protein</fullName>
    </submittedName>
</protein>
<evidence type="ECO:0000313" key="3">
    <source>
        <dbReference type="Proteomes" id="UP000220836"/>
    </source>
</evidence>
<name>A0A238K648_9RHOB</name>
<dbReference type="RefSeq" id="WP_097803640.1">
    <property type="nucleotide sequence ID" value="NZ_FXYH01000003.1"/>
</dbReference>
<sequence>MLRGTLALLVMSLSAGMGHAGAWPREKGSGFASVSVRLGWPQNLEEWASSDPTSEYRTAYLEYGLTDRFMIGIDFGNSVSGDTKAIAFLQYPLRDQDDGPKIAVQFGFGEISKERVVRPGLAAGWGLEKGWLSIESFMELRPDSGKADYKVDLTWGRNLAMDRKFIVQLQTGVPDGDPPFARIAPSVVFPITQHYMLETGATWGVHSDSSMGMKVELWAEF</sequence>
<dbReference type="EMBL" id="FXYH01000003">
    <property type="protein sequence ID" value="SMX37582.1"/>
    <property type="molecule type" value="Genomic_DNA"/>
</dbReference>